<comment type="caution">
    <text evidence="2">The sequence shown here is derived from an EMBL/GenBank/DDBJ whole genome shotgun (WGS) entry which is preliminary data.</text>
</comment>
<name>A0A8H5TYM0_FUSHE</name>
<evidence type="ECO:0000313" key="2">
    <source>
        <dbReference type="EMBL" id="KAF5680769.1"/>
    </source>
</evidence>
<gene>
    <name evidence="2" type="ORF">FHETE_157</name>
</gene>
<accession>A0A8H5TYM0</accession>
<dbReference type="InterPro" id="IPR052895">
    <property type="entry name" value="HetReg/Transcr_Mod"/>
</dbReference>
<feature type="domain" description="Heterokaryon incompatibility" evidence="1">
    <location>
        <begin position="48"/>
        <end position="212"/>
    </location>
</feature>
<dbReference type="PANTHER" id="PTHR24148">
    <property type="entry name" value="ANKYRIN REPEAT DOMAIN-CONTAINING PROTEIN 39 HOMOLOG-RELATED"/>
    <property type="match status" value="1"/>
</dbReference>
<evidence type="ECO:0000259" key="1">
    <source>
        <dbReference type="Pfam" id="PF06985"/>
    </source>
</evidence>
<evidence type="ECO:0000313" key="3">
    <source>
        <dbReference type="Proteomes" id="UP000567885"/>
    </source>
</evidence>
<dbReference type="Pfam" id="PF26639">
    <property type="entry name" value="Het-6_barrel"/>
    <property type="match status" value="1"/>
</dbReference>
<dbReference type="AlphaFoldDB" id="A0A8H5TYM0"/>
<reference evidence="2 3" key="1">
    <citation type="submission" date="2020-05" db="EMBL/GenBank/DDBJ databases">
        <title>Identification and distribution of gene clusters putatively required for synthesis of sphingolipid metabolism inhibitors in phylogenetically diverse species of the filamentous fungus Fusarium.</title>
        <authorList>
            <person name="Kim H.-S."/>
            <person name="Busman M."/>
            <person name="Brown D.W."/>
            <person name="Divon H."/>
            <person name="Uhlig S."/>
            <person name="Proctor R.H."/>
        </authorList>
    </citation>
    <scope>NUCLEOTIDE SEQUENCE [LARGE SCALE GENOMIC DNA]</scope>
    <source>
        <strain evidence="2 3">NRRL 20693</strain>
    </source>
</reference>
<dbReference type="EMBL" id="JAAGWQ010000003">
    <property type="protein sequence ID" value="KAF5680769.1"/>
    <property type="molecule type" value="Genomic_DNA"/>
</dbReference>
<keyword evidence="3" id="KW-1185">Reference proteome</keyword>
<proteinExistence type="predicted"/>
<dbReference type="OrthoDB" id="4476201at2759"/>
<dbReference type="Proteomes" id="UP000567885">
    <property type="component" value="Unassembled WGS sequence"/>
</dbReference>
<dbReference type="PANTHER" id="PTHR24148:SF73">
    <property type="entry name" value="HET DOMAIN PROTEIN (AFU_ORTHOLOGUE AFUA_8G01020)"/>
    <property type="match status" value="1"/>
</dbReference>
<organism evidence="2 3">
    <name type="scientific">Fusarium heterosporum</name>
    <dbReference type="NCBI Taxonomy" id="42747"/>
    <lineage>
        <taxon>Eukaryota</taxon>
        <taxon>Fungi</taxon>
        <taxon>Dikarya</taxon>
        <taxon>Ascomycota</taxon>
        <taxon>Pezizomycotina</taxon>
        <taxon>Sordariomycetes</taxon>
        <taxon>Hypocreomycetidae</taxon>
        <taxon>Hypocreales</taxon>
        <taxon>Nectriaceae</taxon>
        <taxon>Fusarium</taxon>
        <taxon>Fusarium heterosporum species complex</taxon>
    </lineage>
</organism>
<dbReference type="InterPro" id="IPR010730">
    <property type="entry name" value="HET"/>
</dbReference>
<sequence>MAHYLDILDDRHFRLATVDRGIHPDTGDRIPNVTLETHSLSGATDIGYNALSYTWGSPRVLTEDHAKQCILLNGKAIEVQTNLYDALVELQVSTKEIPIWIDALCINQSSDTERSAQVSVMNLIYGKASKVIVWLGKAYPELEAGIKAAERIGTESVPHTLRMLGMQTWDFTSEMSLMPERYNMDPITEEEVIGLIHLFSSKWFTRVWVIQEISLARDVAVLCDGKFTPFDCVGLTATFIHYSGLILPFLQYFPRNHPVAELLPSVSIYQSERLQLLREWCKGEASLWRDVLSMIDFEAGLSHHENSVSLLMLRLLYSTFGFEASDPRDIIYGLGGILKHMASEQGLSIPTEFEPDYTIGVGDLFQNVSRKIMETTDSLVLLTLAMESSKREIRGLSSWTMNYSTLMCNSIHGPQFKSVGAFDASKHAPTLTSDRHFVIDGNTLNVTGLYLGTVQKTAEDFEESYQGGFDRLADLLLDMELTYPYTNQPADEALWRTLIWDNDLSNRPSKPLNNESLQRVIWKQITLALKYQSMAQADKSVAEKLASTCIDKIAYLDKVVAKYPSSFFPSVKLVKSACVKEGLIKPEEGEDLVDDEELERLETSWTKNTMPPHVLLTISWLGRRPFLTDTGYLGLGYSSTAVGDELWIVSGSPAPLVLRKTGSSDNEYNVVGEAYVHGAMHGEAIDHGVTWKRLQIV</sequence>
<dbReference type="Pfam" id="PF06985">
    <property type="entry name" value="HET"/>
    <property type="match status" value="1"/>
</dbReference>
<protein>
    <submittedName>
        <fullName evidence="2">Heterokaryon incompatibility protein (Het-6OR allele)</fullName>
    </submittedName>
</protein>